<dbReference type="GO" id="GO:0043164">
    <property type="term" value="P:Gram-negative-bacterium-type cell wall biogenesis"/>
    <property type="evidence" value="ECO:0007669"/>
    <property type="project" value="TreeGrafter"/>
</dbReference>
<feature type="chain" id="PRO_5003953905" description="DUF218 domain-containing protein" evidence="1">
    <location>
        <begin position="25"/>
        <end position="233"/>
    </location>
</feature>
<dbReference type="HOGENOM" id="CLU_1188338_0_0_11"/>
<proteinExistence type="predicted"/>
<dbReference type="RefSeq" id="WP_006062451.1">
    <property type="nucleotide sequence ID" value="NZ_KB290824.1"/>
</dbReference>
<evidence type="ECO:0000313" key="4">
    <source>
        <dbReference type="Proteomes" id="UP000010445"/>
    </source>
</evidence>
<feature type="domain" description="DUF218" evidence="2">
    <location>
        <begin position="82"/>
        <end position="213"/>
    </location>
</feature>
<keyword evidence="1" id="KW-0732">Signal</keyword>
<dbReference type="Proteomes" id="UP000010445">
    <property type="component" value="Unassembled WGS sequence"/>
</dbReference>
<dbReference type="PANTHER" id="PTHR30336:SF4">
    <property type="entry name" value="ENVELOPE BIOGENESIS FACTOR ELYC"/>
    <property type="match status" value="1"/>
</dbReference>
<dbReference type="Gene3D" id="3.40.50.620">
    <property type="entry name" value="HUPs"/>
    <property type="match status" value="1"/>
</dbReference>
<protein>
    <recommendedName>
        <fullName evidence="2">DUF218 domain-containing protein</fullName>
    </recommendedName>
</protein>
<dbReference type="InterPro" id="IPR014729">
    <property type="entry name" value="Rossmann-like_a/b/a_fold"/>
</dbReference>
<dbReference type="Pfam" id="PF02698">
    <property type="entry name" value="DUF218"/>
    <property type="match status" value="1"/>
</dbReference>
<keyword evidence="4" id="KW-1185">Reference proteome</keyword>
<name>L1MA09_9CORY</name>
<comment type="caution">
    <text evidence="3">The sequence shown here is derived from an EMBL/GenBank/DDBJ whole genome shotgun (WGS) entry which is preliminary data.</text>
</comment>
<dbReference type="PATRIC" id="fig|1035195.3.peg.2368"/>
<evidence type="ECO:0000256" key="1">
    <source>
        <dbReference type="SAM" id="SignalP"/>
    </source>
</evidence>
<dbReference type="CDD" id="cd06259">
    <property type="entry name" value="YdcF-like"/>
    <property type="match status" value="1"/>
</dbReference>
<gene>
    <name evidence="3" type="ORF">HMPREF9997_02648</name>
</gene>
<evidence type="ECO:0000313" key="3">
    <source>
        <dbReference type="EMBL" id="EKX87870.1"/>
    </source>
</evidence>
<dbReference type="AlphaFoldDB" id="L1MA09"/>
<dbReference type="InterPro" id="IPR051599">
    <property type="entry name" value="Cell_Envelope_Assoc"/>
</dbReference>
<sequence>MKRKLATSLCTFALLTSLQPAAQADELADFLRSLVGPIMPGNNEGPAPANPGPGDALIAEVSGQHFSAQAPQLDPAVQPQWAIVVFGSALDKDGGVPQALSSRLEKALVVANTNPGATVVVAGGKPQAGVTEAQAMKRWLVEHGVGEERIVTEEQSTDTVGNAKNVAPILSNGGKNGAILITAGSHLRRATVDFRMATGSAYNTISVPAEDKDVTPPVPEWEKTAMERDLKQF</sequence>
<dbReference type="eggNOG" id="COG1434">
    <property type="taxonomic scope" value="Bacteria"/>
</dbReference>
<evidence type="ECO:0000259" key="2">
    <source>
        <dbReference type="Pfam" id="PF02698"/>
    </source>
</evidence>
<dbReference type="PANTHER" id="PTHR30336">
    <property type="entry name" value="INNER MEMBRANE PROTEIN, PROBABLE PERMEASE"/>
    <property type="match status" value="1"/>
</dbReference>
<reference evidence="3 4" key="1">
    <citation type="submission" date="2012-05" db="EMBL/GenBank/DDBJ databases">
        <authorList>
            <person name="Weinstock G."/>
            <person name="Sodergren E."/>
            <person name="Lobos E.A."/>
            <person name="Fulton L."/>
            <person name="Fulton R."/>
            <person name="Courtney L."/>
            <person name="Fronick C."/>
            <person name="O'Laughlin M."/>
            <person name="Godfrey J."/>
            <person name="Wilson R.M."/>
            <person name="Miner T."/>
            <person name="Farmer C."/>
            <person name="Delehaunty K."/>
            <person name="Cordes M."/>
            <person name="Minx P."/>
            <person name="Tomlinson C."/>
            <person name="Chen J."/>
            <person name="Wollam A."/>
            <person name="Pepin K.H."/>
            <person name="Bhonagiri V."/>
            <person name="Zhang X."/>
            <person name="Suruliraj S."/>
            <person name="Warren W."/>
            <person name="Mitreva M."/>
            <person name="Mardis E.R."/>
            <person name="Wilson R.K."/>
        </authorList>
    </citation>
    <scope>NUCLEOTIDE SEQUENCE [LARGE SCALE GENOMIC DNA]</scope>
    <source>
        <strain evidence="3 4">F0235</strain>
    </source>
</reference>
<accession>L1MA09</accession>
<dbReference type="GO" id="GO:0000270">
    <property type="term" value="P:peptidoglycan metabolic process"/>
    <property type="evidence" value="ECO:0007669"/>
    <property type="project" value="TreeGrafter"/>
</dbReference>
<organism evidence="3 4">
    <name type="scientific">Corynebacterium durum F0235</name>
    <dbReference type="NCBI Taxonomy" id="1035195"/>
    <lineage>
        <taxon>Bacteria</taxon>
        <taxon>Bacillati</taxon>
        <taxon>Actinomycetota</taxon>
        <taxon>Actinomycetes</taxon>
        <taxon>Mycobacteriales</taxon>
        <taxon>Corynebacteriaceae</taxon>
        <taxon>Corynebacterium</taxon>
    </lineage>
</organism>
<dbReference type="OrthoDB" id="3289889at2"/>
<dbReference type="STRING" id="1035195.HMPREF9997_02648"/>
<dbReference type="InterPro" id="IPR003848">
    <property type="entry name" value="DUF218"/>
</dbReference>
<feature type="signal peptide" evidence="1">
    <location>
        <begin position="1"/>
        <end position="24"/>
    </location>
</feature>
<dbReference type="EMBL" id="AMEM01000041">
    <property type="protein sequence ID" value="EKX87870.1"/>
    <property type="molecule type" value="Genomic_DNA"/>
</dbReference>
<dbReference type="GO" id="GO:0005886">
    <property type="term" value="C:plasma membrane"/>
    <property type="evidence" value="ECO:0007669"/>
    <property type="project" value="TreeGrafter"/>
</dbReference>